<organism evidence="7 8">
    <name type="scientific">Scytonema hofmannii PCC 7110</name>
    <dbReference type="NCBI Taxonomy" id="128403"/>
    <lineage>
        <taxon>Bacteria</taxon>
        <taxon>Bacillati</taxon>
        <taxon>Cyanobacteriota</taxon>
        <taxon>Cyanophyceae</taxon>
        <taxon>Nostocales</taxon>
        <taxon>Scytonemataceae</taxon>
        <taxon>Scytonema</taxon>
    </lineage>
</organism>
<dbReference type="PRINTS" id="PR00862">
    <property type="entry name" value="PROLIGOPTASE"/>
</dbReference>
<dbReference type="PANTHER" id="PTHR11757:SF19">
    <property type="entry name" value="PROLYL ENDOPEPTIDASE-LIKE"/>
    <property type="match status" value="1"/>
</dbReference>
<keyword evidence="8" id="KW-1185">Reference proteome</keyword>
<dbReference type="RefSeq" id="WP_017749411.1">
    <property type="nucleotide sequence ID" value="NZ_KQ976354.1"/>
</dbReference>
<evidence type="ECO:0000256" key="2">
    <source>
        <dbReference type="ARBA" id="ARBA00022670"/>
    </source>
</evidence>
<dbReference type="InterPro" id="IPR051543">
    <property type="entry name" value="Serine_Peptidase_S9A"/>
</dbReference>
<evidence type="ECO:0000256" key="3">
    <source>
        <dbReference type="ARBA" id="ARBA00022801"/>
    </source>
</evidence>
<keyword evidence="3" id="KW-0378">Hydrolase</keyword>
<dbReference type="GO" id="GO:0006508">
    <property type="term" value="P:proteolysis"/>
    <property type="evidence" value="ECO:0007669"/>
    <property type="project" value="UniProtKB-KW"/>
</dbReference>
<proteinExistence type="inferred from homology"/>
<dbReference type="Pfam" id="PF00326">
    <property type="entry name" value="Peptidase_S9"/>
    <property type="match status" value="1"/>
</dbReference>
<dbReference type="Proteomes" id="UP000076925">
    <property type="component" value="Unassembled WGS sequence"/>
</dbReference>
<keyword evidence="2 7" id="KW-0645">Protease</keyword>
<evidence type="ECO:0000313" key="8">
    <source>
        <dbReference type="Proteomes" id="UP000076925"/>
    </source>
</evidence>
<dbReference type="STRING" id="128403.WA1_15590"/>
<evidence type="ECO:0000259" key="6">
    <source>
        <dbReference type="Pfam" id="PF02897"/>
    </source>
</evidence>
<evidence type="ECO:0000259" key="5">
    <source>
        <dbReference type="Pfam" id="PF00326"/>
    </source>
</evidence>
<dbReference type="Pfam" id="PF02897">
    <property type="entry name" value="Peptidase_S9_N"/>
    <property type="match status" value="1"/>
</dbReference>
<dbReference type="PANTHER" id="PTHR11757">
    <property type="entry name" value="PROTEASE FAMILY S9A OLIGOPEPTIDASE"/>
    <property type="match status" value="1"/>
</dbReference>
<dbReference type="Gene3D" id="2.130.10.120">
    <property type="entry name" value="Prolyl oligopeptidase, N-terminal domain"/>
    <property type="match status" value="1"/>
</dbReference>
<accession>A0A139X9X6</accession>
<protein>
    <submittedName>
        <fullName evidence="7">Protease 2</fullName>
    </submittedName>
</protein>
<dbReference type="InterPro" id="IPR002470">
    <property type="entry name" value="Peptidase_S9A"/>
</dbReference>
<evidence type="ECO:0000313" key="7">
    <source>
        <dbReference type="EMBL" id="KYC41485.1"/>
    </source>
</evidence>
<reference evidence="7 8" key="1">
    <citation type="journal article" date="2013" name="Genome Biol. Evol.">
        <title>Genomes of Stigonematalean cyanobacteria (subsection V) and the evolution of oxygenic photosynthesis from prokaryotes to plastids.</title>
        <authorList>
            <person name="Dagan T."/>
            <person name="Roettger M."/>
            <person name="Stucken K."/>
            <person name="Landan G."/>
            <person name="Koch R."/>
            <person name="Major P."/>
            <person name="Gould S.B."/>
            <person name="Goremykin V.V."/>
            <person name="Rippka R."/>
            <person name="Tandeau de Marsac N."/>
            <person name="Gugger M."/>
            <person name="Lockhart P.J."/>
            <person name="Allen J.F."/>
            <person name="Brune I."/>
            <person name="Maus I."/>
            <person name="Puhler A."/>
            <person name="Martin W.F."/>
        </authorList>
    </citation>
    <scope>NUCLEOTIDE SEQUENCE [LARGE SCALE GENOMIC DNA]</scope>
    <source>
        <strain evidence="7 8">PCC 7110</strain>
    </source>
</reference>
<evidence type="ECO:0000256" key="1">
    <source>
        <dbReference type="ARBA" id="ARBA00005228"/>
    </source>
</evidence>
<comment type="caution">
    <text evidence="7">The sequence shown here is derived from an EMBL/GenBank/DDBJ whole genome shotgun (WGS) entry which is preliminary data.</text>
</comment>
<dbReference type="InterPro" id="IPR001375">
    <property type="entry name" value="Peptidase_S9_cat"/>
</dbReference>
<comment type="similarity">
    <text evidence="1">Belongs to the peptidase S9A family.</text>
</comment>
<dbReference type="EMBL" id="ANNX02000020">
    <property type="protein sequence ID" value="KYC41485.1"/>
    <property type="molecule type" value="Genomic_DNA"/>
</dbReference>
<dbReference type="AlphaFoldDB" id="A0A139X9X6"/>
<feature type="domain" description="Peptidase S9A N-terminal" evidence="6">
    <location>
        <begin position="14"/>
        <end position="410"/>
    </location>
</feature>
<gene>
    <name evidence="7" type="ORF">WA1_15590</name>
</gene>
<dbReference type="GO" id="GO:0004252">
    <property type="term" value="F:serine-type endopeptidase activity"/>
    <property type="evidence" value="ECO:0007669"/>
    <property type="project" value="InterPro"/>
</dbReference>
<dbReference type="InterPro" id="IPR023302">
    <property type="entry name" value="Pept_S9A_N"/>
</dbReference>
<sequence length="690" mass="78608">MTKDNALQTTLTPPTASKKPHVLELHGDRRIDNYFWLREIDNPDAIAYLEAENAYTEAMMQHTETLQTKLYEEMLARIQETDLSVPYRKDNYYYYSRTEEGKAYPIHCRKKGSLEALEEVLLDQNKLALEHEFLSLGVLQVSPNHQILAYSVDTSGAEQYTLFFLDLTTYELYPETIPETYYSFAWANDNKTVFYTKIDPANRPFQLLRHTLGTSVDEDVLIFHEPDNAFFLEVGRTRSEAYIMMSLGSQITSEIHYLDANDPNGSFQIFLPRKTGVLYDIDHHSDSFYIVTNDEAINFKLMKTLVASPAQENWQTIIPHREDIMLSGISLFANYMIIYERQGGLPIGRVQNLSTGNIHQISFPEPTYDFYESSNPEFNTTTLRFNYTSFTTPHSVFDYDMETNQRELKKEIEVLGGYDRSQYQSEWLVATSADGTKVPISIVYKKGIQKDGKNALFLTGYGSYGYPSSSAFSSNRLSLLDRGVVFAIAHIRGGGEMGRKWYEDGKFLQKKNTFTDFIACAEYLIGEKWTSSDRQVISGGSAGGLLMGAVMNMRPDLFKAVIADVPFVDVVTTTLDTSLPLSVTEWEEWGNPNVMVYYDYIKSYSPYDNVEAKNYPDTLILAGLNDARVKYWEPAKWTAKLRELKTDNNILLLRTNMGAGHSGASGRYDSLKELAFEYAFVLDRLGLGDS</sequence>
<feature type="domain" description="Peptidase S9 prolyl oligopeptidase catalytic" evidence="5">
    <location>
        <begin position="472"/>
        <end position="686"/>
    </location>
</feature>
<dbReference type="SUPFAM" id="SSF50993">
    <property type="entry name" value="Peptidase/esterase 'gauge' domain"/>
    <property type="match status" value="1"/>
</dbReference>
<name>A0A139X9X6_9CYAN</name>
<dbReference type="FunFam" id="3.40.50.1820:FF:000005">
    <property type="entry name" value="Prolyl endopeptidase"/>
    <property type="match status" value="1"/>
</dbReference>
<evidence type="ECO:0000256" key="4">
    <source>
        <dbReference type="ARBA" id="ARBA00022825"/>
    </source>
</evidence>
<dbReference type="Gene3D" id="3.40.50.1820">
    <property type="entry name" value="alpha/beta hydrolase"/>
    <property type="match status" value="1"/>
</dbReference>
<dbReference type="SUPFAM" id="SSF53474">
    <property type="entry name" value="alpha/beta-Hydrolases"/>
    <property type="match status" value="1"/>
</dbReference>
<dbReference type="OrthoDB" id="9801421at2"/>
<dbReference type="InterPro" id="IPR029058">
    <property type="entry name" value="AB_hydrolase_fold"/>
</dbReference>
<keyword evidence="4" id="KW-0720">Serine protease</keyword>